<dbReference type="RefSeq" id="WP_245965645.1">
    <property type="nucleotide sequence ID" value="NZ_QPJK01000002.1"/>
</dbReference>
<dbReference type="Proteomes" id="UP000252884">
    <property type="component" value="Unassembled WGS sequence"/>
</dbReference>
<dbReference type="EMBL" id="QPJK01000002">
    <property type="protein sequence ID" value="RCW74369.1"/>
    <property type="molecule type" value="Genomic_DNA"/>
</dbReference>
<organism evidence="1 2">
    <name type="scientific">Pseudorhodoferax soli</name>
    <dbReference type="NCBI Taxonomy" id="545864"/>
    <lineage>
        <taxon>Bacteria</taxon>
        <taxon>Pseudomonadati</taxon>
        <taxon>Pseudomonadota</taxon>
        <taxon>Betaproteobacteria</taxon>
        <taxon>Burkholderiales</taxon>
        <taxon>Comamonadaceae</taxon>
    </lineage>
</organism>
<reference evidence="1 2" key="1">
    <citation type="submission" date="2018-07" db="EMBL/GenBank/DDBJ databases">
        <title>Genomic Encyclopedia of Type Strains, Phase IV (KMG-IV): sequencing the most valuable type-strain genomes for metagenomic binning, comparative biology and taxonomic classification.</title>
        <authorList>
            <person name="Goeker M."/>
        </authorList>
    </citation>
    <scope>NUCLEOTIDE SEQUENCE [LARGE SCALE GENOMIC DNA]</scope>
    <source>
        <strain evidence="1 2">DSM 21634</strain>
    </source>
</reference>
<keyword evidence="2" id="KW-1185">Reference proteome</keyword>
<proteinExistence type="predicted"/>
<gene>
    <name evidence="1" type="ORF">DES41_102692</name>
</gene>
<dbReference type="InterPro" id="IPR021390">
    <property type="entry name" value="DUF3025"/>
</dbReference>
<dbReference type="AlphaFoldDB" id="A0A368Y3R8"/>
<comment type="caution">
    <text evidence="1">The sequence shown here is derived from an EMBL/GenBank/DDBJ whole genome shotgun (WGS) entry which is preliminary data.</text>
</comment>
<sequence length="255" mass="28457">MSPDWSRPWLHPYAGQGRALAQAMRGGRPLYAALNTVAGVEQPRFVPQQALPRGGGYEAQLHAQRTCPTRENLHDLFNGLSWLHFPRSKWRFNALHAAEIARRGPGRQRGPLRDAMTLFDENGALLLAPRGMWDALLARDWHGLFVRRRGQWQGARLLVFGHGLLEQLQHPRKPLTAHVVEAPQALDSIASIDDWLAAAVDADAWTKKPFAPLPVLGVPGWCAGNAHESFYDDPFVFRRAGRPDTPQQRTLQAAA</sequence>
<protein>
    <submittedName>
        <fullName evidence="1">DUF3025 family protein</fullName>
    </submittedName>
</protein>
<dbReference type="Pfam" id="PF11227">
    <property type="entry name" value="DUF3025"/>
    <property type="match status" value="1"/>
</dbReference>
<accession>A0A368Y3R8</accession>
<name>A0A368Y3R8_9BURK</name>
<evidence type="ECO:0000313" key="1">
    <source>
        <dbReference type="EMBL" id="RCW74369.1"/>
    </source>
</evidence>
<evidence type="ECO:0000313" key="2">
    <source>
        <dbReference type="Proteomes" id="UP000252884"/>
    </source>
</evidence>